<name>A0ABQ5J4A3_9ASTR</name>
<dbReference type="Proteomes" id="UP001151760">
    <property type="component" value="Unassembled WGS sequence"/>
</dbReference>
<sequence>MDETNAILPYCNEPFEHRLQEYEQYLMHDENDTQVPSTSQQINPPMGEDGPLVDDSFILDNDLFDEGLQTNTAPVNDETNVGSSEFGNPIHLSSWPLQVPPYTCSCCQILREISHTNGVDITKFEIHGRLGVISHAILEKYSVDLTTNQTHEYKMFDFCKESIVRVKEFLVEYCNERKTNGYIMLQDPLSSFYEAVCVGLDWVHNTVTDDLIPDLFPDDSGEHQMIQISDVETSGARSLNRSTLSVQ</sequence>
<feature type="non-terminal residue" evidence="1">
    <location>
        <position position="247"/>
    </location>
</feature>
<evidence type="ECO:0000313" key="2">
    <source>
        <dbReference type="Proteomes" id="UP001151760"/>
    </source>
</evidence>
<comment type="caution">
    <text evidence="1">The sequence shown here is derived from an EMBL/GenBank/DDBJ whole genome shotgun (WGS) entry which is preliminary data.</text>
</comment>
<protein>
    <submittedName>
        <fullName evidence="1">Uncharacterized protein</fullName>
    </submittedName>
</protein>
<organism evidence="1 2">
    <name type="scientific">Tanacetum coccineum</name>
    <dbReference type="NCBI Taxonomy" id="301880"/>
    <lineage>
        <taxon>Eukaryota</taxon>
        <taxon>Viridiplantae</taxon>
        <taxon>Streptophyta</taxon>
        <taxon>Embryophyta</taxon>
        <taxon>Tracheophyta</taxon>
        <taxon>Spermatophyta</taxon>
        <taxon>Magnoliopsida</taxon>
        <taxon>eudicotyledons</taxon>
        <taxon>Gunneridae</taxon>
        <taxon>Pentapetalae</taxon>
        <taxon>asterids</taxon>
        <taxon>campanulids</taxon>
        <taxon>Asterales</taxon>
        <taxon>Asteraceae</taxon>
        <taxon>Asteroideae</taxon>
        <taxon>Anthemideae</taxon>
        <taxon>Anthemidinae</taxon>
        <taxon>Tanacetum</taxon>
    </lineage>
</organism>
<proteinExistence type="predicted"/>
<reference evidence="1" key="2">
    <citation type="submission" date="2022-01" db="EMBL/GenBank/DDBJ databases">
        <authorList>
            <person name="Yamashiro T."/>
            <person name="Shiraishi A."/>
            <person name="Satake H."/>
            <person name="Nakayama K."/>
        </authorList>
    </citation>
    <scope>NUCLEOTIDE SEQUENCE</scope>
</reference>
<accession>A0ABQ5J4A3</accession>
<evidence type="ECO:0000313" key="1">
    <source>
        <dbReference type="EMBL" id="GJU07314.1"/>
    </source>
</evidence>
<reference evidence="1" key="1">
    <citation type="journal article" date="2022" name="Int. J. Mol. Sci.">
        <title>Draft Genome of Tanacetum Coccineum: Genomic Comparison of Closely Related Tanacetum-Family Plants.</title>
        <authorList>
            <person name="Yamashiro T."/>
            <person name="Shiraishi A."/>
            <person name="Nakayama K."/>
            <person name="Satake H."/>
        </authorList>
    </citation>
    <scope>NUCLEOTIDE SEQUENCE</scope>
</reference>
<dbReference type="EMBL" id="BQNB010021526">
    <property type="protein sequence ID" value="GJU07314.1"/>
    <property type="molecule type" value="Genomic_DNA"/>
</dbReference>
<gene>
    <name evidence="1" type="ORF">Tco_1123744</name>
</gene>
<keyword evidence="2" id="KW-1185">Reference proteome</keyword>